<sequence>MIFGQGITFEVEKLSKPDYLLSLKSPDAVFKELILKEIKTSLNSVKRDSLNIDYGIIATSQVSDSLVTFGYNSFFYGMYSAYANHRPFVLSPDMIWLLISQGFAHHIASAPEKYRSYFVNFEGRKSLIITTKNDLLSANTSDWEAIFPKFSEQIASITGQKLIDNLTSDFSTTTATEKMASHITVMEALKPYFEYVVMHIVCGIPEITLRGTTEDWKKVLNKAQSLRQYDLKWWIDEIEPLLKEFVKASQGKVDKRFWQNMFKYHSQEKYGAPKIIDGWIVKFFPYDKTGKRNNLKELTGGDNLPDEIVKVDVRYIQTDGIRTTETPLELWAGFIGLEQDANNFTLTPKIGWMIKKKDVEQKMHLEELKRNNDSFGIILSVDKVPEILQKMTKIESLSLYFNTEVFIPEWMKDIEIKKLTIKGKISEQEQKKIIDWFKHIDLLIINRNTMINNQGK</sequence>
<evidence type="ECO:0000313" key="1">
    <source>
        <dbReference type="EMBL" id="GJM49220.1"/>
    </source>
</evidence>
<evidence type="ECO:0000313" key="2">
    <source>
        <dbReference type="EMBL" id="GJM53137.1"/>
    </source>
</evidence>
<evidence type="ECO:0008006" key="5">
    <source>
        <dbReference type="Google" id="ProtNLM"/>
    </source>
</evidence>
<dbReference type="Proteomes" id="UP001208692">
    <property type="component" value="Unassembled WGS sequence"/>
</dbReference>
<organism evidence="1 3">
    <name type="scientific">Capnocytophaga catalasegens</name>
    <dbReference type="NCBI Taxonomy" id="1004260"/>
    <lineage>
        <taxon>Bacteria</taxon>
        <taxon>Pseudomonadati</taxon>
        <taxon>Bacteroidota</taxon>
        <taxon>Flavobacteriia</taxon>
        <taxon>Flavobacteriales</taxon>
        <taxon>Flavobacteriaceae</taxon>
        <taxon>Capnocytophaga</taxon>
    </lineage>
</organism>
<dbReference type="EMBL" id="BQKB01000027">
    <property type="protein sequence ID" value="GJM53137.1"/>
    <property type="molecule type" value="Genomic_DNA"/>
</dbReference>
<dbReference type="Pfam" id="PF14388">
    <property type="entry name" value="DUF4419"/>
    <property type="match status" value="1"/>
</dbReference>
<accession>A0AAV5AU60</accession>
<gene>
    <name evidence="1" type="ORF">RCZ15_01950</name>
    <name evidence="2" type="ORF">RCZ16_14540</name>
</gene>
<keyword evidence="4" id="KW-1185">Reference proteome</keyword>
<name>A0AAV5AU60_9FLAO</name>
<evidence type="ECO:0000313" key="4">
    <source>
        <dbReference type="Proteomes" id="UP001208692"/>
    </source>
</evidence>
<dbReference type="EMBL" id="BQKA01000005">
    <property type="protein sequence ID" value="GJM49220.1"/>
    <property type="molecule type" value="Genomic_DNA"/>
</dbReference>
<protein>
    <recommendedName>
        <fullName evidence="5">DUF4419 domain-containing protein</fullName>
    </recommendedName>
</protein>
<dbReference type="PANTHER" id="PTHR31252:SF11">
    <property type="entry name" value="DUF4419 DOMAIN-CONTAINING PROTEIN"/>
    <property type="match status" value="1"/>
</dbReference>
<dbReference type="Proteomes" id="UP001207736">
    <property type="component" value="Unassembled WGS sequence"/>
</dbReference>
<dbReference type="AlphaFoldDB" id="A0AAV5AU60"/>
<comment type="caution">
    <text evidence="1">The sequence shown here is derived from an EMBL/GenBank/DDBJ whole genome shotgun (WGS) entry which is preliminary data.</text>
</comment>
<reference evidence="1 4" key="1">
    <citation type="submission" date="2021-11" db="EMBL/GenBank/DDBJ databases">
        <title>Draft genome sequence of Capnocytophaga sp. strain KC07075 isolated from cat oral cavity.</title>
        <authorList>
            <person name="Suzuki M."/>
            <person name="Imaoka K."/>
            <person name="Kimura M."/>
            <person name="Morikawa S."/>
            <person name="Maeda K."/>
        </authorList>
    </citation>
    <scope>NUCLEOTIDE SEQUENCE</scope>
    <source>
        <strain evidence="1">KC07075</strain>
        <strain evidence="2 4">KC07079</strain>
    </source>
</reference>
<proteinExistence type="predicted"/>
<dbReference type="PANTHER" id="PTHR31252">
    <property type="entry name" value="DUF4419 DOMAIN-CONTAINING PROTEIN"/>
    <property type="match status" value="1"/>
</dbReference>
<dbReference type="InterPro" id="IPR025533">
    <property type="entry name" value="DUF4419"/>
</dbReference>
<evidence type="ECO:0000313" key="3">
    <source>
        <dbReference type="Proteomes" id="UP001207736"/>
    </source>
</evidence>